<evidence type="ECO:0000313" key="3">
    <source>
        <dbReference type="Proteomes" id="UP001213972"/>
    </source>
</evidence>
<evidence type="ECO:0000256" key="1">
    <source>
        <dbReference type="SAM" id="SignalP"/>
    </source>
</evidence>
<dbReference type="PANTHER" id="PTHR43649">
    <property type="entry name" value="ARABINOSE-BINDING PROTEIN-RELATED"/>
    <property type="match status" value="1"/>
</dbReference>
<sequence>MFTRRKTLTIAGVAAAALVIGLAGCSSEPAAEEGPVEIRFTWWGGDARHELTNAALDAFEAANDDITVVRDFGGFDGYLDKITTQYAGGNSPDVIQLYNEVLVEFADRGQLYDLNKAVDEDLLSLEGWPQDVVDMTTVGGELSALTFGSTTHAYFFDETKSAEFGVETPAEGYTWDDLGAYSAAIAKASDGKVWGTTDLSHSYQIFEVWAKQHGEEFLTADGIGFTQETLESFWQYWADLRDAGAVPSPDVSTEYLGTPYDAVVQGVVTSTFLFTNQFQSVADSTPSELSISRMPGESPDPGQYLRSAMNLTVSSQSKHPEAAARLVDFLLNSEEANEILGTDRGFPSNANVFGPATTGLEGPSAEAADIFEAVRADGSPAPVPAPIGSAAVNTLFSEYAQQVQFGQLSVSEAATQFLAAAESELG</sequence>
<dbReference type="AlphaFoldDB" id="A0AAJ5W1Q2"/>
<accession>A0AAJ5W1Q2</accession>
<dbReference type="PROSITE" id="PS51257">
    <property type="entry name" value="PROKAR_LIPOPROTEIN"/>
    <property type="match status" value="1"/>
</dbReference>
<organism evidence="2 3">
    <name type="scientific">Candidatus Microbacterium phytovorans</name>
    <dbReference type="NCBI Taxonomy" id="3121374"/>
    <lineage>
        <taxon>Bacteria</taxon>
        <taxon>Bacillati</taxon>
        <taxon>Actinomycetota</taxon>
        <taxon>Actinomycetes</taxon>
        <taxon>Micrococcales</taxon>
        <taxon>Microbacteriaceae</taxon>
        <taxon>Microbacterium</taxon>
    </lineage>
</organism>
<dbReference type="Gene3D" id="3.40.190.10">
    <property type="entry name" value="Periplasmic binding protein-like II"/>
    <property type="match status" value="2"/>
</dbReference>
<dbReference type="Proteomes" id="UP001213972">
    <property type="component" value="Chromosome"/>
</dbReference>
<dbReference type="EMBL" id="CP119321">
    <property type="protein sequence ID" value="WEK13021.1"/>
    <property type="molecule type" value="Genomic_DNA"/>
</dbReference>
<reference evidence="2" key="1">
    <citation type="submission" date="2023-03" db="EMBL/GenBank/DDBJ databases">
        <title>Andean soil-derived lignocellulolytic bacterial consortium as a source of novel taxa and putative plastic-active enzymes.</title>
        <authorList>
            <person name="Diaz-Garcia L."/>
            <person name="Chuvochina M."/>
            <person name="Feuerriegel G."/>
            <person name="Bunk B."/>
            <person name="Sproer C."/>
            <person name="Streit W.R."/>
            <person name="Rodriguez L.M."/>
            <person name="Overmann J."/>
            <person name="Jimenez D.J."/>
        </authorList>
    </citation>
    <scope>NUCLEOTIDE SEQUENCE</scope>
    <source>
        <strain evidence="2">MAG 4610</strain>
    </source>
</reference>
<feature type="chain" id="PRO_5042471088" evidence="1">
    <location>
        <begin position="31"/>
        <end position="426"/>
    </location>
</feature>
<dbReference type="PANTHER" id="PTHR43649:SF11">
    <property type="entry name" value="ABC TRANSPORTER SUBSTRATE-BINDING PROTEIN YESO-RELATED"/>
    <property type="match status" value="1"/>
</dbReference>
<keyword evidence="1" id="KW-0732">Signal</keyword>
<protein>
    <submittedName>
        <fullName evidence="2">ABC transporter substrate-binding protein</fullName>
    </submittedName>
</protein>
<feature type="signal peptide" evidence="1">
    <location>
        <begin position="1"/>
        <end position="30"/>
    </location>
</feature>
<name>A0AAJ5W1Q2_9MICO</name>
<dbReference type="InterPro" id="IPR050490">
    <property type="entry name" value="Bact_solute-bd_prot1"/>
</dbReference>
<dbReference type="Pfam" id="PF13416">
    <property type="entry name" value="SBP_bac_8"/>
    <property type="match status" value="1"/>
</dbReference>
<dbReference type="InterPro" id="IPR006059">
    <property type="entry name" value="SBP"/>
</dbReference>
<dbReference type="SUPFAM" id="SSF53850">
    <property type="entry name" value="Periplasmic binding protein-like II"/>
    <property type="match status" value="1"/>
</dbReference>
<gene>
    <name evidence="2" type="ORF">P0Y48_11180</name>
</gene>
<proteinExistence type="predicted"/>
<evidence type="ECO:0000313" key="2">
    <source>
        <dbReference type="EMBL" id="WEK13021.1"/>
    </source>
</evidence>